<accession>A0AAE1E7S9</accession>
<dbReference type="AlphaFoldDB" id="A0AAE1E7S9"/>
<dbReference type="EMBL" id="JAWDGP010000935">
    <property type="protein sequence ID" value="KAK3796078.1"/>
    <property type="molecule type" value="Genomic_DNA"/>
</dbReference>
<proteinExistence type="predicted"/>
<evidence type="ECO:0000313" key="2">
    <source>
        <dbReference type="Proteomes" id="UP001283361"/>
    </source>
</evidence>
<dbReference type="Proteomes" id="UP001283361">
    <property type="component" value="Unassembled WGS sequence"/>
</dbReference>
<keyword evidence="2" id="KW-1185">Reference proteome</keyword>
<evidence type="ECO:0000313" key="1">
    <source>
        <dbReference type="EMBL" id="KAK3796078.1"/>
    </source>
</evidence>
<gene>
    <name evidence="1" type="ORF">RRG08_017568</name>
</gene>
<organism evidence="1 2">
    <name type="scientific">Elysia crispata</name>
    <name type="common">lettuce slug</name>
    <dbReference type="NCBI Taxonomy" id="231223"/>
    <lineage>
        <taxon>Eukaryota</taxon>
        <taxon>Metazoa</taxon>
        <taxon>Spiralia</taxon>
        <taxon>Lophotrochozoa</taxon>
        <taxon>Mollusca</taxon>
        <taxon>Gastropoda</taxon>
        <taxon>Heterobranchia</taxon>
        <taxon>Euthyneura</taxon>
        <taxon>Panpulmonata</taxon>
        <taxon>Sacoglossa</taxon>
        <taxon>Placobranchoidea</taxon>
        <taxon>Plakobranchidae</taxon>
        <taxon>Elysia</taxon>
    </lineage>
</organism>
<protein>
    <submittedName>
        <fullName evidence="1">Uncharacterized protein</fullName>
    </submittedName>
</protein>
<comment type="caution">
    <text evidence="1">The sequence shown here is derived from an EMBL/GenBank/DDBJ whole genome shotgun (WGS) entry which is preliminary data.</text>
</comment>
<reference evidence="1" key="1">
    <citation type="journal article" date="2023" name="G3 (Bethesda)">
        <title>A reference genome for the long-term kleptoplast-retaining sea slug Elysia crispata morphotype clarki.</title>
        <authorList>
            <person name="Eastman K.E."/>
            <person name="Pendleton A.L."/>
            <person name="Shaikh M.A."/>
            <person name="Suttiyut T."/>
            <person name="Ogas R."/>
            <person name="Tomko P."/>
            <person name="Gavelis G."/>
            <person name="Widhalm J.R."/>
            <person name="Wisecaver J.H."/>
        </authorList>
    </citation>
    <scope>NUCLEOTIDE SEQUENCE</scope>
    <source>
        <strain evidence="1">ECLA1</strain>
    </source>
</reference>
<sequence>MDEKEVLTRLILCLSLSWEEWTRIGPHTPTHSTQTVTNTGCVSAIHTLRQSLMFVESAGTGINGTGPRVFQLTVPETWVHVLSPSATDLRSRTVTQCQRLGFIYCHLVPETWVHVLSPSARDLGSLPQTWVHGTERVSRTVSPRGFPFTAAGRQSVKLFVPSNGEVKLRIEKPRFRSLVAGSRGLGASPPDHQL</sequence>
<name>A0AAE1E7S9_9GAST</name>